<name>A0A176ZC57_9BRAD</name>
<dbReference type="Proteomes" id="UP000076959">
    <property type="component" value="Unassembled WGS sequence"/>
</dbReference>
<evidence type="ECO:0000313" key="2">
    <source>
        <dbReference type="Proteomes" id="UP000076959"/>
    </source>
</evidence>
<evidence type="ECO:0000313" key="1">
    <source>
        <dbReference type="EMBL" id="OAF17515.1"/>
    </source>
</evidence>
<accession>A0A176ZC57</accession>
<reference evidence="1 2" key="1">
    <citation type="submission" date="2016-03" db="EMBL/GenBank/DDBJ databases">
        <title>Draft Genome Sequence of the Strain BR 10245 (Bradyrhizobium sp.) isolated from nodules of Centrolobium paraense.</title>
        <authorList>
            <person name="Simoes-Araujo J.L.Sr."/>
            <person name="Barauna A.C."/>
            <person name="Silva K."/>
            <person name="Zilli J.E."/>
        </authorList>
    </citation>
    <scope>NUCLEOTIDE SEQUENCE [LARGE SCALE GENOMIC DNA]</scope>
    <source>
        <strain evidence="1 2">BR 10245</strain>
    </source>
</reference>
<comment type="caution">
    <text evidence="1">The sequence shown here is derived from an EMBL/GenBank/DDBJ whole genome shotgun (WGS) entry which is preliminary data.</text>
</comment>
<dbReference type="RefSeq" id="WP_063695901.1">
    <property type="nucleotide sequence ID" value="NZ_LUUB01000002.1"/>
</dbReference>
<dbReference type="OrthoDB" id="9156764at2"/>
<dbReference type="AlphaFoldDB" id="A0A176ZC57"/>
<proteinExistence type="predicted"/>
<keyword evidence="2" id="KW-1185">Reference proteome</keyword>
<organism evidence="1 2">
    <name type="scientific">Bradyrhizobium centrolobii</name>
    <dbReference type="NCBI Taxonomy" id="1505087"/>
    <lineage>
        <taxon>Bacteria</taxon>
        <taxon>Pseudomonadati</taxon>
        <taxon>Pseudomonadota</taxon>
        <taxon>Alphaproteobacteria</taxon>
        <taxon>Hyphomicrobiales</taxon>
        <taxon>Nitrobacteraceae</taxon>
        <taxon>Bradyrhizobium</taxon>
    </lineage>
</organism>
<gene>
    <name evidence="1" type="ORF">AYJ54_05040</name>
</gene>
<protein>
    <submittedName>
        <fullName evidence="1">Uncharacterized protein</fullName>
    </submittedName>
</protein>
<dbReference type="EMBL" id="LUUB01000002">
    <property type="protein sequence ID" value="OAF17515.1"/>
    <property type="molecule type" value="Genomic_DNA"/>
</dbReference>
<sequence length="117" mass="13302">MKDFSNFLTRLGNLHDCTITLFEWRPEQNSISFEIEDLYFNFEGLPEYPGAQSGRLVLEEVQLVSIDVRDLERPLRIDDFTVEANTPSAAAVSVTLQPRGRISIRCQRATFPDVGLP</sequence>